<keyword evidence="3" id="KW-1185">Reference proteome</keyword>
<protein>
    <submittedName>
        <fullName evidence="2">Uncharacterized protein</fullName>
    </submittedName>
</protein>
<gene>
    <name evidence="2" type="ORF">CYMTET_25874</name>
</gene>
<feature type="non-terminal residue" evidence="2">
    <location>
        <position position="100"/>
    </location>
</feature>
<accession>A0AAE0FTI1</accession>
<feature type="compositionally biased region" description="Polar residues" evidence="1">
    <location>
        <begin position="73"/>
        <end position="89"/>
    </location>
</feature>
<evidence type="ECO:0000256" key="1">
    <source>
        <dbReference type="SAM" id="MobiDB-lite"/>
    </source>
</evidence>
<evidence type="ECO:0000313" key="2">
    <source>
        <dbReference type="EMBL" id="KAK3265437.1"/>
    </source>
</evidence>
<dbReference type="Proteomes" id="UP001190700">
    <property type="component" value="Unassembled WGS sequence"/>
</dbReference>
<feature type="region of interest" description="Disordered" evidence="1">
    <location>
        <begin position="72"/>
        <end position="94"/>
    </location>
</feature>
<evidence type="ECO:0000313" key="3">
    <source>
        <dbReference type="Proteomes" id="UP001190700"/>
    </source>
</evidence>
<dbReference type="EMBL" id="LGRX02013917">
    <property type="protein sequence ID" value="KAK3265437.1"/>
    <property type="molecule type" value="Genomic_DNA"/>
</dbReference>
<comment type="caution">
    <text evidence="2">The sequence shown here is derived from an EMBL/GenBank/DDBJ whole genome shotgun (WGS) entry which is preliminary data.</text>
</comment>
<name>A0AAE0FTI1_9CHLO</name>
<proteinExistence type="predicted"/>
<reference evidence="2 3" key="1">
    <citation type="journal article" date="2015" name="Genome Biol. Evol.">
        <title>Comparative Genomics of a Bacterivorous Green Alga Reveals Evolutionary Causalities and Consequences of Phago-Mixotrophic Mode of Nutrition.</title>
        <authorList>
            <person name="Burns J.A."/>
            <person name="Paasch A."/>
            <person name="Narechania A."/>
            <person name="Kim E."/>
        </authorList>
    </citation>
    <scope>NUCLEOTIDE SEQUENCE [LARGE SCALE GENOMIC DNA]</scope>
    <source>
        <strain evidence="2 3">PLY_AMNH</strain>
    </source>
</reference>
<sequence>MERAKLKKDVKSLESEVRNHLKYLVRQLQLQLKESEVKLERSNLNAVKKEYELLENQSKAKKLQDRLAALEDLNSTAINPPSPQTSTLRTEVDEVKRIQD</sequence>
<organism evidence="2 3">
    <name type="scientific">Cymbomonas tetramitiformis</name>
    <dbReference type="NCBI Taxonomy" id="36881"/>
    <lineage>
        <taxon>Eukaryota</taxon>
        <taxon>Viridiplantae</taxon>
        <taxon>Chlorophyta</taxon>
        <taxon>Pyramimonadophyceae</taxon>
        <taxon>Pyramimonadales</taxon>
        <taxon>Pyramimonadaceae</taxon>
        <taxon>Cymbomonas</taxon>
    </lineage>
</organism>
<dbReference type="AlphaFoldDB" id="A0AAE0FTI1"/>